<dbReference type="Proteomes" id="UP001151529">
    <property type="component" value="Chromosome 19"/>
</dbReference>
<protein>
    <submittedName>
        <fullName evidence="1">Uncharacterized protein</fullName>
    </submittedName>
</protein>
<proteinExistence type="predicted"/>
<dbReference type="PANTHER" id="PTHR34209">
    <property type="entry name" value="RHODANESE/CELL CYCLE CONTROL PHOSPHATASE SUPERFAMILY PROTEIN"/>
    <property type="match status" value="1"/>
</dbReference>
<name>A0A9Q0T0C6_SALVM</name>
<comment type="caution">
    <text evidence="1">The sequence shown here is derived from an EMBL/GenBank/DDBJ whole genome shotgun (WGS) entry which is preliminary data.</text>
</comment>
<dbReference type="InterPro" id="IPR044690">
    <property type="entry name" value="CAS_plant"/>
</dbReference>
<accession>A0A9Q0T0C6</accession>
<dbReference type="GO" id="GO:0009704">
    <property type="term" value="P:de-etiolation"/>
    <property type="evidence" value="ECO:0007669"/>
    <property type="project" value="InterPro"/>
</dbReference>
<organism evidence="1 2">
    <name type="scientific">Salix viminalis</name>
    <name type="common">Common osier</name>
    <name type="synonym">Basket willow</name>
    <dbReference type="NCBI Taxonomy" id="40686"/>
    <lineage>
        <taxon>Eukaryota</taxon>
        <taxon>Viridiplantae</taxon>
        <taxon>Streptophyta</taxon>
        <taxon>Embryophyta</taxon>
        <taxon>Tracheophyta</taxon>
        <taxon>Spermatophyta</taxon>
        <taxon>Magnoliopsida</taxon>
        <taxon>eudicotyledons</taxon>
        <taxon>Gunneridae</taxon>
        <taxon>Pentapetalae</taxon>
        <taxon>rosids</taxon>
        <taxon>fabids</taxon>
        <taxon>Malpighiales</taxon>
        <taxon>Salicaceae</taxon>
        <taxon>Saliceae</taxon>
        <taxon>Salix</taxon>
    </lineage>
</organism>
<reference evidence="1" key="1">
    <citation type="submission" date="2022-11" db="EMBL/GenBank/DDBJ databases">
        <authorList>
            <person name="Hyden B.L."/>
            <person name="Feng K."/>
            <person name="Yates T."/>
            <person name="Jawdy S."/>
            <person name="Smart L.B."/>
            <person name="Muchero W."/>
        </authorList>
    </citation>
    <scope>NUCLEOTIDE SEQUENCE</scope>
    <source>
        <tissue evidence="1">Shoot tip</tissue>
    </source>
</reference>
<evidence type="ECO:0000313" key="1">
    <source>
        <dbReference type="EMBL" id="KAJ6696724.1"/>
    </source>
</evidence>
<keyword evidence="2" id="KW-1185">Reference proteome</keyword>
<dbReference type="AlphaFoldDB" id="A0A9Q0T0C6"/>
<dbReference type="GO" id="GO:0071277">
    <property type="term" value="P:cellular response to calcium ion"/>
    <property type="evidence" value="ECO:0007669"/>
    <property type="project" value="InterPro"/>
</dbReference>
<reference evidence="1" key="2">
    <citation type="journal article" date="2023" name="Int. J. Mol. Sci.">
        <title>De Novo Assembly and Annotation of 11 Diverse Shrub Willow (Salix) Genomes Reveals Novel Gene Organization in Sex-Linked Regions.</title>
        <authorList>
            <person name="Hyden B."/>
            <person name="Feng K."/>
            <person name="Yates T.B."/>
            <person name="Jawdy S."/>
            <person name="Cereghino C."/>
            <person name="Smart L.B."/>
            <person name="Muchero W."/>
        </authorList>
    </citation>
    <scope>NUCLEOTIDE SEQUENCE [LARGE SCALE GENOMIC DNA]</scope>
    <source>
        <tissue evidence="1">Shoot tip</tissue>
    </source>
</reference>
<feature type="non-terminal residue" evidence="1">
    <location>
        <position position="83"/>
    </location>
</feature>
<dbReference type="EMBL" id="JAPFFL010000010">
    <property type="protein sequence ID" value="KAJ6696724.1"/>
    <property type="molecule type" value="Genomic_DNA"/>
</dbReference>
<sequence>MAISSNNSVKCPVLLKLTAKTFTKGSVLRERDGIPDLRQAARFRYASVTLPEVDGPVRKLLKGGRDLDDTLTAAVIRNLKAVQ</sequence>
<dbReference type="PANTHER" id="PTHR34209:SF3">
    <property type="entry name" value="RHODANESE_CELL CYCLE CONTROL PHOSPHATASE SUPERFAMILY PROTEIN"/>
    <property type="match status" value="1"/>
</dbReference>
<gene>
    <name evidence="1" type="ORF">OIU85_003107</name>
</gene>
<evidence type="ECO:0000313" key="2">
    <source>
        <dbReference type="Proteomes" id="UP001151529"/>
    </source>
</evidence>
<dbReference type="OrthoDB" id="551300at2759"/>
<dbReference type="GO" id="GO:0090333">
    <property type="term" value="P:regulation of stomatal closure"/>
    <property type="evidence" value="ECO:0007669"/>
    <property type="project" value="InterPro"/>
</dbReference>